<proteinExistence type="predicted"/>
<evidence type="ECO:0000256" key="1">
    <source>
        <dbReference type="ARBA" id="ARBA00022729"/>
    </source>
</evidence>
<dbReference type="Gene3D" id="2.60.500.10">
    <property type="entry name" value="Surface Active Protein domain"/>
    <property type="match status" value="1"/>
</dbReference>
<feature type="domain" description="YSIRK Gram-positive signal peptide" evidence="3">
    <location>
        <begin position="11"/>
        <end position="34"/>
    </location>
</feature>
<feature type="region of interest" description="Disordered" evidence="2">
    <location>
        <begin position="175"/>
        <end position="202"/>
    </location>
</feature>
<feature type="domain" description="Rib" evidence="4">
    <location>
        <begin position="256"/>
        <end position="326"/>
    </location>
</feature>
<sequence length="332" mass="35135">MFREHSNREKQQQRFGFRKYKAGVSSVLLAVAFLGAVLPSFVAPMATIVYAGTRIPGSKAELNDAAAKSVDLANIANFDFTSLLIVESGYHAKLNYVKVGTTYGTPENNFSEITGAKATGTAMVNFVIIDDNTGQPYTKQDGQVDFVSPSILITNTPAPKPATPQPEVKENTVPEKTPVAGQPVSVVPKDPNTTIVTPNPVNGLTVDSDGHLTGTPTVDDWQPGEESRKITIPVTVTGQDKTPVTVEVPVTITRVTPTTEGITVPQGTPITEKDVTDKVTVPAGGKITTIGEIPSTDTAGDKPAVEVIITYPNGDTETVEVPVKVTPKVPTT</sequence>
<dbReference type="NCBIfam" id="TIGR01168">
    <property type="entry name" value="YSIRK_signal"/>
    <property type="match status" value="1"/>
</dbReference>
<dbReference type="Proteomes" id="UP001549055">
    <property type="component" value="Unassembled WGS sequence"/>
</dbReference>
<name>A0ABV2JIU3_9STRE</name>
<dbReference type="Pfam" id="PF08428">
    <property type="entry name" value="Rib"/>
    <property type="match status" value="1"/>
</dbReference>
<dbReference type="EMBL" id="JBEPMK010000001">
    <property type="protein sequence ID" value="MET3643832.1"/>
    <property type="molecule type" value="Genomic_DNA"/>
</dbReference>
<dbReference type="Pfam" id="PF04650">
    <property type="entry name" value="YSIRK_signal"/>
    <property type="match status" value="1"/>
</dbReference>
<gene>
    <name evidence="5" type="ORF">ABID27_000449</name>
</gene>
<dbReference type="NCBIfam" id="TIGR02331">
    <property type="entry name" value="rib_alpha"/>
    <property type="match status" value="1"/>
</dbReference>
<feature type="compositionally biased region" description="Polar residues" evidence="2">
    <location>
        <begin position="191"/>
        <end position="202"/>
    </location>
</feature>
<keyword evidence="1" id="KW-0732">Signal</keyword>
<evidence type="ECO:0000313" key="5">
    <source>
        <dbReference type="EMBL" id="MET3643832.1"/>
    </source>
</evidence>
<dbReference type="RefSeq" id="WP_354279922.1">
    <property type="nucleotide sequence ID" value="NZ_JBEPMK010000001.1"/>
</dbReference>
<comment type="caution">
    <text evidence="5">The sequence shown here is derived from an EMBL/GenBank/DDBJ whole genome shotgun (WGS) entry which is preliminary data.</text>
</comment>
<accession>A0ABV2JIU3</accession>
<dbReference type="InterPro" id="IPR005877">
    <property type="entry name" value="YSIRK_signal_dom"/>
</dbReference>
<reference evidence="5 6" key="1">
    <citation type="submission" date="2024-06" db="EMBL/GenBank/DDBJ databases">
        <title>Genomic Encyclopedia of Type Strains, Phase IV (KMG-IV): sequencing the most valuable type-strain genomes for metagenomic binning, comparative biology and taxonomic classification.</title>
        <authorList>
            <person name="Goeker M."/>
        </authorList>
    </citation>
    <scope>NUCLEOTIDE SEQUENCE [LARGE SCALE GENOMIC DNA]</scope>
    <source>
        <strain evidence="5 6">DSM 15349</strain>
    </source>
</reference>
<evidence type="ECO:0000256" key="2">
    <source>
        <dbReference type="SAM" id="MobiDB-lite"/>
    </source>
</evidence>
<evidence type="ECO:0000313" key="6">
    <source>
        <dbReference type="Proteomes" id="UP001549055"/>
    </source>
</evidence>
<keyword evidence="6" id="KW-1185">Reference proteome</keyword>
<feature type="non-terminal residue" evidence="5">
    <location>
        <position position="332"/>
    </location>
</feature>
<dbReference type="InterPro" id="IPR012706">
    <property type="entry name" value="Rib_alpha_Esp_rpt"/>
</dbReference>
<dbReference type="InterPro" id="IPR059115">
    <property type="entry name" value="Rib"/>
</dbReference>
<dbReference type="InterPro" id="IPR038544">
    <property type="entry name" value="ACP_N_sf"/>
</dbReference>
<evidence type="ECO:0000259" key="4">
    <source>
        <dbReference type="Pfam" id="PF08428"/>
    </source>
</evidence>
<protein>
    <submittedName>
        <fullName evidence="5">Rib/alpha/Esp surface antigen-like repeat protein</fullName>
    </submittedName>
</protein>
<evidence type="ECO:0000259" key="3">
    <source>
        <dbReference type="Pfam" id="PF04650"/>
    </source>
</evidence>
<organism evidence="5 6">
    <name type="scientific">Streptococcus gallinaceus</name>
    <dbReference type="NCBI Taxonomy" id="165758"/>
    <lineage>
        <taxon>Bacteria</taxon>
        <taxon>Bacillati</taxon>
        <taxon>Bacillota</taxon>
        <taxon>Bacilli</taxon>
        <taxon>Lactobacillales</taxon>
        <taxon>Streptococcaceae</taxon>
        <taxon>Streptococcus</taxon>
    </lineage>
</organism>